<keyword evidence="3" id="KW-1185">Reference proteome</keyword>
<accession>A0ABU6ZIL7</accession>
<feature type="compositionally biased region" description="Basic residues" evidence="1">
    <location>
        <begin position="82"/>
        <end position="92"/>
    </location>
</feature>
<evidence type="ECO:0000313" key="3">
    <source>
        <dbReference type="Proteomes" id="UP001341840"/>
    </source>
</evidence>
<comment type="caution">
    <text evidence="2">The sequence shown here is derived from an EMBL/GenBank/DDBJ whole genome shotgun (WGS) entry which is preliminary data.</text>
</comment>
<dbReference type="Proteomes" id="UP001341840">
    <property type="component" value="Unassembled WGS sequence"/>
</dbReference>
<feature type="compositionally biased region" description="Basic residues" evidence="1">
    <location>
        <begin position="55"/>
        <end position="71"/>
    </location>
</feature>
<protein>
    <submittedName>
        <fullName evidence="2">Uncharacterized protein</fullName>
    </submittedName>
</protein>
<proteinExistence type="predicted"/>
<name>A0ABU6ZIL7_9FABA</name>
<gene>
    <name evidence="2" type="ORF">PIB30_058061</name>
</gene>
<reference evidence="2 3" key="1">
    <citation type="journal article" date="2023" name="Plants (Basel)">
        <title>Bridging the Gap: Combining Genomics and Transcriptomics Approaches to Understand Stylosanthes scabra, an Orphan Legume from the Brazilian Caatinga.</title>
        <authorList>
            <person name="Ferreira-Neto J.R.C."/>
            <person name="da Silva M.D."/>
            <person name="Binneck E."/>
            <person name="de Melo N.F."/>
            <person name="da Silva R.H."/>
            <person name="de Melo A.L.T.M."/>
            <person name="Pandolfi V."/>
            <person name="Bustamante F.O."/>
            <person name="Brasileiro-Vidal A.C."/>
            <person name="Benko-Iseppon A.M."/>
        </authorList>
    </citation>
    <scope>NUCLEOTIDE SEQUENCE [LARGE SCALE GENOMIC DNA]</scope>
    <source>
        <tissue evidence="2">Leaves</tissue>
    </source>
</reference>
<feature type="region of interest" description="Disordered" evidence="1">
    <location>
        <begin position="1"/>
        <end position="103"/>
    </location>
</feature>
<organism evidence="2 3">
    <name type="scientific">Stylosanthes scabra</name>
    <dbReference type="NCBI Taxonomy" id="79078"/>
    <lineage>
        <taxon>Eukaryota</taxon>
        <taxon>Viridiplantae</taxon>
        <taxon>Streptophyta</taxon>
        <taxon>Embryophyta</taxon>
        <taxon>Tracheophyta</taxon>
        <taxon>Spermatophyta</taxon>
        <taxon>Magnoliopsida</taxon>
        <taxon>eudicotyledons</taxon>
        <taxon>Gunneridae</taxon>
        <taxon>Pentapetalae</taxon>
        <taxon>rosids</taxon>
        <taxon>fabids</taxon>
        <taxon>Fabales</taxon>
        <taxon>Fabaceae</taxon>
        <taxon>Papilionoideae</taxon>
        <taxon>50 kb inversion clade</taxon>
        <taxon>dalbergioids sensu lato</taxon>
        <taxon>Dalbergieae</taxon>
        <taxon>Pterocarpus clade</taxon>
        <taxon>Stylosanthes</taxon>
    </lineage>
</organism>
<evidence type="ECO:0000313" key="2">
    <source>
        <dbReference type="EMBL" id="MED6221784.1"/>
    </source>
</evidence>
<sequence length="103" mass="11879">MEQHHHQGNRSGLDLQDPRRGKGKPASSKNASSRKVQQKDQEMRPRGGRLSATTSRHRRKKRSPRKARSKLGRPLPGDQSTRKGRLQARNHRWWPSPKNLAHI</sequence>
<evidence type="ECO:0000256" key="1">
    <source>
        <dbReference type="SAM" id="MobiDB-lite"/>
    </source>
</evidence>
<dbReference type="EMBL" id="JASCZI010272343">
    <property type="protein sequence ID" value="MED6221784.1"/>
    <property type="molecule type" value="Genomic_DNA"/>
</dbReference>